<keyword evidence="2" id="KW-0812">Transmembrane</keyword>
<organism evidence="3 4">
    <name type="scientific">Candidatus Nomurabacteria bacterium GW2011_GWA2_40_9</name>
    <dbReference type="NCBI Taxonomy" id="1618734"/>
    <lineage>
        <taxon>Bacteria</taxon>
        <taxon>Candidatus Nomuraibacteriota</taxon>
    </lineage>
</organism>
<evidence type="ECO:0008006" key="5">
    <source>
        <dbReference type="Google" id="ProtNLM"/>
    </source>
</evidence>
<sequence>MQKGPKDFPQKITAWVGSPLSLIIHTIFFSSIFVLGFSGLINPDYVFAFTTNILSIEAIYLAIFIQMTVNRHSEDLEEVSEDIDEIQKDVEEISEDVEEIQKDVEEISDEDQSEEEAERIEINKFKHIEDTLQALLQEISELKRK</sequence>
<evidence type="ECO:0000313" key="4">
    <source>
        <dbReference type="Proteomes" id="UP000034749"/>
    </source>
</evidence>
<keyword evidence="2" id="KW-0472">Membrane</keyword>
<comment type="caution">
    <text evidence="3">The sequence shown here is derived from an EMBL/GenBank/DDBJ whole genome shotgun (WGS) entry which is preliminary data.</text>
</comment>
<feature type="transmembrane region" description="Helical" evidence="2">
    <location>
        <begin position="12"/>
        <end position="39"/>
    </location>
</feature>
<gene>
    <name evidence="3" type="ORF">UU24_C0002G0025</name>
</gene>
<evidence type="ECO:0000313" key="3">
    <source>
        <dbReference type="EMBL" id="KKR79789.1"/>
    </source>
</evidence>
<reference evidence="3 4" key="1">
    <citation type="journal article" date="2015" name="Nature">
        <title>rRNA introns, odd ribosomes, and small enigmatic genomes across a large radiation of phyla.</title>
        <authorList>
            <person name="Brown C.T."/>
            <person name="Hug L.A."/>
            <person name="Thomas B.C."/>
            <person name="Sharon I."/>
            <person name="Castelle C.J."/>
            <person name="Singh A."/>
            <person name="Wilkins M.J."/>
            <person name="Williams K.H."/>
            <person name="Banfield J.F."/>
        </authorList>
    </citation>
    <scope>NUCLEOTIDE SEQUENCE [LARGE SCALE GENOMIC DNA]</scope>
</reference>
<accession>A0A0G0TS00</accession>
<feature type="transmembrane region" description="Helical" evidence="2">
    <location>
        <begin position="45"/>
        <end position="65"/>
    </location>
</feature>
<name>A0A0G0TS00_9BACT</name>
<keyword evidence="1" id="KW-0175">Coiled coil</keyword>
<feature type="coiled-coil region" evidence="1">
    <location>
        <begin position="69"/>
        <end position="145"/>
    </location>
</feature>
<dbReference type="Proteomes" id="UP000034749">
    <property type="component" value="Unassembled WGS sequence"/>
</dbReference>
<dbReference type="PATRIC" id="fig|1618734.3.peg.80"/>
<evidence type="ECO:0000256" key="2">
    <source>
        <dbReference type="SAM" id="Phobius"/>
    </source>
</evidence>
<proteinExistence type="predicted"/>
<evidence type="ECO:0000256" key="1">
    <source>
        <dbReference type="SAM" id="Coils"/>
    </source>
</evidence>
<dbReference type="AlphaFoldDB" id="A0A0G0TS00"/>
<dbReference type="EMBL" id="LBZW01000002">
    <property type="protein sequence ID" value="KKR79789.1"/>
    <property type="molecule type" value="Genomic_DNA"/>
</dbReference>
<keyword evidence="2" id="KW-1133">Transmembrane helix</keyword>
<protein>
    <recommendedName>
        <fullName evidence="5">DUF1003 domain-containing protein</fullName>
    </recommendedName>
</protein>